<proteinExistence type="predicted"/>
<organism evidence="5 6">
    <name type="scientific">Balneatrix alpica</name>
    <dbReference type="NCBI Taxonomy" id="75684"/>
    <lineage>
        <taxon>Bacteria</taxon>
        <taxon>Pseudomonadati</taxon>
        <taxon>Pseudomonadota</taxon>
        <taxon>Gammaproteobacteria</taxon>
        <taxon>Oceanospirillales</taxon>
        <taxon>Balneatrichaceae</taxon>
        <taxon>Balneatrix</taxon>
    </lineage>
</organism>
<dbReference type="Gene3D" id="1.10.10.10">
    <property type="entry name" value="Winged helix-like DNA-binding domain superfamily/Winged helix DNA-binding domain"/>
    <property type="match status" value="1"/>
</dbReference>
<reference evidence="5 6" key="1">
    <citation type="submission" date="2024-09" db="EMBL/GenBank/DDBJ databases">
        <authorList>
            <person name="Sun Q."/>
            <person name="Mori K."/>
        </authorList>
    </citation>
    <scope>NUCLEOTIDE SEQUENCE [LARGE SCALE GENOMIC DNA]</scope>
    <source>
        <strain evidence="5 6">ATCC 51285</strain>
    </source>
</reference>
<dbReference type="PROSITE" id="PS50949">
    <property type="entry name" value="HTH_GNTR"/>
    <property type="match status" value="1"/>
</dbReference>
<evidence type="ECO:0000256" key="2">
    <source>
        <dbReference type="ARBA" id="ARBA00023125"/>
    </source>
</evidence>
<keyword evidence="3" id="KW-0804">Transcription</keyword>
<evidence type="ECO:0000259" key="4">
    <source>
        <dbReference type="PROSITE" id="PS50949"/>
    </source>
</evidence>
<dbReference type="InterPro" id="IPR047874">
    <property type="entry name" value="GLI/LigI"/>
</dbReference>
<protein>
    <submittedName>
        <fullName evidence="5">Amidohydrolase family protein</fullName>
    </submittedName>
</protein>
<dbReference type="RefSeq" id="WP_051527786.1">
    <property type="nucleotide sequence ID" value="NZ_JBHLZN010000001.1"/>
</dbReference>
<dbReference type="InterPro" id="IPR032466">
    <property type="entry name" value="Metal_Hydrolase"/>
</dbReference>
<dbReference type="SUPFAM" id="SSF51556">
    <property type="entry name" value="Metallo-dependent hydrolases"/>
    <property type="match status" value="1"/>
</dbReference>
<gene>
    <name evidence="5" type="ORF">ACFFLH_03490</name>
</gene>
<dbReference type="Gene3D" id="1.20.120.530">
    <property type="entry name" value="GntR ligand-binding domain-like"/>
    <property type="match status" value="1"/>
</dbReference>
<dbReference type="InterPro" id="IPR006680">
    <property type="entry name" value="Amidohydro-rel"/>
</dbReference>
<feature type="domain" description="HTH gntR-type" evidence="4">
    <location>
        <begin position="9"/>
        <end position="77"/>
    </location>
</feature>
<dbReference type="Proteomes" id="UP001589628">
    <property type="component" value="Unassembled WGS sequence"/>
</dbReference>
<dbReference type="SMART" id="SM00895">
    <property type="entry name" value="FCD"/>
    <property type="match status" value="1"/>
</dbReference>
<dbReference type="EMBL" id="JBHLZN010000001">
    <property type="protein sequence ID" value="MFB9885471.1"/>
    <property type="molecule type" value="Genomic_DNA"/>
</dbReference>
<comment type="caution">
    <text evidence="5">The sequence shown here is derived from an EMBL/GenBank/DDBJ whole genome shotgun (WGS) entry which is preliminary data.</text>
</comment>
<dbReference type="PRINTS" id="PR00035">
    <property type="entry name" value="HTHGNTR"/>
</dbReference>
<dbReference type="InterPro" id="IPR011711">
    <property type="entry name" value="GntR_C"/>
</dbReference>
<accession>A0ABV5Z869</accession>
<sequence>MSTPLRRNTGLADELALTLESRIRDGQLPVGSKLPSEHQLCQEYGISRNVVREAMARLKSNGLVESRQGAGVFVLAADAHQSFRILPGQEDRLALRKLLEFRLELEVAAASMAARRRLPAHLAQWQQLLQADLSLAECEQQLITCLASATGNEYLSDFLRYLNGALAKPVQQAHPWQQDRPGFIQAWQLLWDALKVGDPDLARRQHWRYLMDTAARLGIRGLQGWEQTRMSSLSEPYAPLCAAADANPRPPRFAMPAGACDCHMHVFWPEQQAPFTPHRSYTPPPASLADYRALMQRLGIQRAVVVQPSVYGTDNSVTLATLAAAGHDFRGVVVIRPDTPQAELERMHALGVRGVRLNLLFKSGVAVSDVRTLAAKVAHLGWHLQILTDVSEFPDLAGVLGQLPVPVVIDHLGHMPAEFGPQHPGFISLLRLLESGKLWVKLSGAERLSLEPWPYTDIRPLAEQLLATNPQRLLWASDWPHTCLPGAMPNDGDLLDLLGLWCPDASLRQQILVDNPATLYDFPVISSPKIMKVSP</sequence>
<keyword evidence="1" id="KW-0805">Transcription regulation</keyword>
<dbReference type="Pfam" id="PF04909">
    <property type="entry name" value="Amidohydro_2"/>
    <property type="match status" value="1"/>
</dbReference>
<dbReference type="InterPro" id="IPR036390">
    <property type="entry name" value="WH_DNA-bd_sf"/>
</dbReference>
<dbReference type="SUPFAM" id="SSF46785">
    <property type="entry name" value="Winged helix' DNA-binding domain"/>
    <property type="match status" value="1"/>
</dbReference>
<dbReference type="SUPFAM" id="SSF48008">
    <property type="entry name" value="GntR ligand-binding domain-like"/>
    <property type="match status" value="1"/>
</dbReference>
<dbReference type="InterPro" id="IPR000524">
    <property type="entry name" value="Tscrpt_reg_HTH_GntR"/>
</dbReference>
<dbReference type="Pfam" id="PF00392">
    <property type="entry name" value="GntR"/>
    <property type="match status" value="1"/>
</dbReference>
<dbReference type="InterPro" id="IPR008920">
    <property type="entry name" value="TF_FadR/GntR_C"/>
</dbReference>
<name>A0ABV5Z869_9GAMM</name>
<dbReference type="InterPro" id="IPR052358">
    <property type="entry name" value="Aro_Compnd_Degr_Hydrolases"/>
</dbReference>
<dbReference type="Pfam" id="PF07729">
    <property type="entry name" value="FCD"/>
    <property type="match status" value="1"/>
</dbReference>
<dbReference type="CDD" id="cd01311">
    <property type="entry name" value="PDC_hydrolase"/>
    <property type="match status" value="1"/>
</dbReference>
<dbReference type="CDD" id="cd07377">
    <property type="entry name" value="WHTH_GntR"/>
    <property type="match status" value="1"/>
</dbReference>
<evidence type="ECO:0000256" key="1">
    <source>
        <dbReference type="ARBA" id="ARBA00023015"/>
    </source>
</evidence>
<dbReference type="SMART" id="SM00345">
    <property type="entry name" value="HTH_GNTR"/>
    <property type="match status" value="1"/>
</dbReference>
<evidence type="ECO:0000313" key="5">
    <source>
        <dbReference type="EMBL" id="MFB9885471.1"/>
    </source>
</evidence>
<dbReference type="InterPro" id="IPR036388">
    <property type="entry name" value="WH-like_DNA-bd_sf"/>
</dbReference>
<evidence type="ECO:0000256" key="3">
    <source>
        <dbReference type="ARBA" id="ARBA00023163"/>
    </source>
</evidence>
<dbReference type="Gene3D" id="3.20.20.140">
    <property type="entry name" value="Metal-dependent hydrolases"/>
    <property type="match status" value="1"/>
</dbReference>
<keyword evidence="6" id="KW-1185">Reference proteome</keyword>
<keyword evidence="2" id="KW-0238">DNA-binding</keyword>
<dbReference type="PANTHER" id="PTHR35563">
    <property type="entry name" value="BARREL METAL-DEPENDENT HYDROLASE, PUTATIVE (AFU_ORTHOLOGUE AFUA_1G16240)-RELATED"/>
    <property type="match status" value="1"/>
</dbReference>
<dbReference type="PANTHER" id="PTHR35563:SF2">
    <property type="entry name" value="BARREL METAL-DEPENDENT HYDROLASE, PUTATIVE (AFU_ORTHOLOGUE AFUA_1G16240)-RELATED"/>
    <property type="match status" value="1"/>
</dbReference>
<evidence type="ECO:0000313" key="6">
    <source>
        <dbReference type="Proteomes" id="UP001589628"/>
    </source>
</evidence>